<reference evidence="7 8" key="1">
    <citation type="submission" date="2017-08" db="EMBL/GenBank/DDBJ databases">
        <title>The whole genome shortgun sequences of strain Leeuwenhoekiella nanhaiensis G18 from the South China Sea.</title>
        <authorList>
            <person name="Liu Q."/>
        </authorList>
    </citation>
    <scope>NUCLEOTIDE SEQUENCE [LARGE SCALE GENOMIC DNA]</scope>
    <source>
        <strain evidence="7 8">G18</strain>
    </source>
</reference>
<evidence type="ECO:0000256" key="4">
    <source>
        <dbReference type="ARBA" id="ARBA00023284"/>
    </source>
</evidence>
<dbReference type="InterPro" id="IPR012336">
    <property type="entry name" value="Thioredoxin-like_fold"/>
</dbReference>
<evidence type="ECO:0000259" key="6">
    <source>
        <dbReference type="PROSITE" id="PS51352"/>
    </source>
</evidence>
<dbReference type="PANTHER" id="PTHR42852">
    <property type="entry name" value="THIOL:DISULFIDE INTERCHANGE PROTEIN DSBE"/>
    <property type="match status" value="1"/>
</dbReference>
<keyword evidence="2" id="KW-0201">Cytochrome c-type biogenesis</keyword>
<evidence type="ECO:0000256" key="3">
    <source>
        <dbReference type="ARBA" id="ARBA00023157"/>
    </source>
</evidence>
<evidence type="ECO:0000313" key="8">
    <source>
        <dbReference type="Proteomes" id="UP000229433"/>
    </source>
</evidence>
<dbReference type="GO" id="GO:0030313">
    <property type="term" value="C:cell envelope"/>
    <property type="evidence" value="ECO:0007669"/>
    <property type="project" value="UniProtKB-SubCell"/>
</dbReference>
<keyword evidence="5" id="KW-0732">Signal</keyword>
<dbReference type="InterPro" id="IPR050553">
    <property type="entry name" value="Thioredoxin_ResA/DsbE_sf"/>
</dbReference>
<feature type="domain" description="Thioredoxin" evidence="6">
    <location>
        <begin position="321"/>
        <end position="495"/>
    </location>
</feature>
<proteinExistence type="predicted"/>
<gene>
    <name evidence="7" type="ORF">CJ305_07770</name>
</gene>
<dbReference type="SUPFAM" id="SSF52833">
    <property type="entry name" value="Thioredoxin-like"/>
    <property type="match status" value="1"/>
</dbReference>
<dbReference type="CDD" id="cd02966">
    <property type="entry name" value="TlpA_like_family"/>
    <property type="match status" value="1"/>
</dbReference>
<keyword evidence="3" id="KW-1015">Disulfide bond</keyword>
<dbReference type="InterPro" id="IPR013766">
    <property type="entry name" value="Thioredoxin_domain"/>
</dbReference>
<dbReference type="PROSITE" id="PS51352">
    <property type="entry name" value="THIOREDOXIN_2"/>
    <property type="match status" value="1"/>
</dbReference>
<dbReference type="EMBL" id="NQXA01000003">
    <property type="protein sequence ID" value="PHQ29858.1"/>
    <property type="molecule type" value="Genomic_DNA"/>
</dbReference>
<dbReference type="Gene3D" id="3.40.30.10">
    <property type="entry name" value="Glutaredoxin"/>
    <property type="match status" value="1"/>
</dbReference>
<comment type="caution">
    <text evidence="7">The sequence shown here is derived from an EMBL/GenBank/DDBJ whole genome shotgun (WGS) entry which is preliminary data.</text>
</comment>
<dbReference type="PANTHER" id="PTHR42852:SF6">
    <property type="entry name" value="THIOL:DISULFIDE INTERCHANGE PROTEIN DSBE"/>
    <property type="match status" value="1"/>
</dbReference>
<dbReference type="Proteomes" id="UP000229433">
    <property type="component" value="Unassembled WGS sequence"/>
</dbReference>
<evidence type="ECO:0000256" key="5">
    <source>
        <dbReference type="SAM" id="SignalP"/>
    </source>
</evidence>
<dbReference type="AlphaFoldDB" id="A0A2G1VSV2"/>
<organism evidence="7 8">
    <name type="scientific">Leeuwenhoekiella nanhaiensis</name>
    <dbReference type="NCBI Taxonomy" id="1655491"/>
    <lineage>
        <taxon>Bacteria</taxon>
        <taxon>Pseudomonadati</taxon>
        <taxon>Bacteroidota</taxon>
        <taxon>Flavobacteriia</taxon>
        <taxon>Flavobacteriales</taxon>
        <taxon>Flavobacteriaceae</taxon>
        <taxon>Leeuwenhoekiella</taxon>
    </lineage>
</organism>
<dbReference type="GO" id="GO:0017004">
    <property type="term" value="P:cytochrome complex assembly"/>
    <property type="evidence" value="ECO:0007669"/>
    <property type="project" value="UniProtKB-KW"/>
</dbReference>
<feature type="signal peptide" evidence="5">
    <location>
        <begin position="1"/>
        <end position="15"/>
    </location>
</feature>
<dbReference type="Pfam" id="PF13905">
    <property type="entry name" value="Thioredoxin_8"/>
    <property type="match status" value="1"/>
</dbReference>
<accession>A0A2G1VSV2</accession>
<evidence type="ECO:0000313" key="7">
    <source>
        <dbReference type="EMBL" id="PHQ29858.1"/>
    </source>
</evidence>
<evidence type="ECO:0000256" key="2">
    <source>
        <dbReference type="ARBA" id="ARBA00022748"/>
    </source>
</evidence>
<feature type="chain" id="PRO_5013578726" description="Thioredoxin domain-containing protein" evidence="5">
    <location>
        <begin position="16"/>
        <end position="495"/>
    </location>
</feature>
<keyword evidence="8" id="KW-1185">Reference proteome</keyword>
<sequence length="495" mass="57432">MFVWIAVILPFLAQAQTNTQIALNIENATVDQVYFANSDYTKAAVLFGERVKEVALAEGKATWQDQISRPLFINAGYHNSDTKEFFTYAFYVSPGDSLEVSFDAKNPDSTLVVQGKGYRNNQPLLQKVLSDRESYEAYQKDSLPYNVLEAITLKNAEHKQILKDYNEKYSPDQSLVEVTDLYAEYFPLWTYLTFSGAQKFYAGEAFKRNESKWQAVADSLTLKLPMNNTALFDIPDYVYFLPLHLIRLKEYVWSHDDLLPYYYDTATQEEALELYNNDRENVLREKIINKHFEGKTAEFLYATLFKSAIDDKEDSLPEIYSRFVKKYPNSAYIPYLEPAIKEIEAKRERKLTDKMQIIENADTYTTFDEVLELVKGKTVLLDMWGTWCGPCPKEFSLNSEAIKKHFEDRDLEYLYIANFDLENKEKWKELIAYYKLEGTHILASDELTKNIMGTLDSTSYPTYAILKKDGTFELSKAGYPMDREVLFDQIENALK</sequence>
<comment type="subcellular location">
    <subcellularLocation>
        <location evidence="1">Cell envelope</location>
    </subcellularLocation>
</comment>
<keyword evidence="4" id="KW-0676">Redox-active center</keyword>
<name>A0A2G1VSV2_9FLAO</name>
<evidence type="ECO:0000256" key="1">
    <source>
        <dbReference type="ARBA" id="ARBA00004196"/>
    </source>
</evidence>
<protein>
    <recommendedName>
        <fullName evidence="6">Thioredoxin domain-containing protein</fullName>
    </recommendedName>
</protein>
<dbReference type="InterPro" id="IPR036249">
    <property type="entry name" value="Thioredoxin-like_sf"/>
</dbReference>